<dbReference type="NCBIfam" id="TIGR02227">
    <property type="entry name" value="sigpep_I_bact"/>
    <property type="match status" value="1"/>
</dbReference>
<dbReference type="Proteomes" id="UP000253940">
    <property type="component" value="Chromosome"/>
</dbReference>
<dbReference type="GO" id="GO:0016020">
    <property type="term" value="C:membrane"/>
    <property type="evidence" value="ECO:0007669"/>
    <property type="project" value="UniProtKB-SubCell"/>
</dbReference>
<dbReference type="PROSITE" id="PS00761">
    <property type="entry name" value="SPASE_I_3"/>
    <property type="match status" value="1"/>
</dbReference>
<reference evidence="9 10" key="1">
    <citation type="submission" date="2018-07" db="EMBL/GenBank/DDBJ databases">
        <title>Genome sequencing of Moraxellaceae gen. HYN0046.</title>
        <authorList>
            <person name="Kim M."/>
            <person name="Yi H."/>
        </authorList>
    </citation>
    <scope>NUCLEOTIDE SEQUENCE [LARGE SCALE GENOMIC DNA]</scope>
    <source>
        <strain evidence="9 10">HYN0046</strain>
    </source>
</reference>
<evidence type="ECO:0000256" key="6">
    <source>
        <dbReference type="PIRSR" id="PIRSR600223-1"/>
    </source>
</evidence>
<dbReference type="Gene3D" id="2.10.109.10">
    <property type="entry name" value="Umud Fragment, subunit A"/>
    <property type="match status" value="1"/>
</dbReference>
<comment type="similarity">
    <text evidence="2 7">Belongs to the peptidase S26 family.</text>
</comment>
<dbReference type="AlphaFoldDB" id="A0A345PBI2"/>
<keyword evidence="10" id="KW-1185">Reference proteome</keyword>
<comment type="subcellular location">
    <subcellularLocation>
        <location evidence="7">Membrane</location>
        <topology evidence="7">Multi-pass membrane protein</topology>
    </subcellularLocation>
</comment>
<dbReference type="PANTHER" id="PTHR43390:SF1">
    <property type="entry name" value="CHLOROPLAST PROCESSING PEPTIDASE"/>
    <property type="match status" value="1"/>
</dbReference>
<evidence type="ECO:0000259" key="8">
    <source>
        <dbReference type="Pfam" id="PF10502"/>
    </source>
</evidence>
<evidence type="ECO:0000256" key="4">
    <source>
        <dbReference type="ARBA" id="ARBA00019232"/>
    </source>
</evidence>
<dbReference type="GO" id="GO:0009003">
    <property type="term" value="F:signal peptidase activity"/>
    <property type="evidence" value="ECO:0007669"/>
    <property type="project" value="UniProtKB-EC"/>
</dbReference>
<dbReference type="GO" id="GO:0010027">
    <property type="term" value="P:thylakoid membrane organization"/>
    <property type="evidence" value="ECO:0007669"/>
    <property type="project" value="TreeGrafter"/>
</dbReference>
<dbReference type="InterPro" id="IPR019533">
    <property type="entry name" value="Peptidase_S26"/>
</dbReference>
<dbReference type="KEGG" id="mbah:HYN46_09805"/>
<dbReference type="OrthoDB" id="9815782at2"/>
<name>A0A345PBI2_9GAMM</name>
<dbReference type="GO" id="GO:0006465">
    <property type="term" value="P:signal peptide processing"/>
    <property type="evidence" value="ECO:0007669"/>
    <property type="project" value="InterPro"/>
</dbReference>
<evidence type="ECO:0000313" key="9">
    <source>
        <dbReference type="EMBL" id="AXI04641.1"/>
    </source>
</evidence>
<dbReference type="PANTHER" id="PTHR43390">
    <property type="entry name" value="SIGNAL PEPTIDASE I"/>
    <property type="match status" value="1"/>
</dbReference>
<keyword evidence="5 7" id="KW-0378">Hydrolase</keyword>
<dbReference type="CDD" id="cd06530">
    <property type="entry name" value="S26_SPase_I"/>
    <property type="match status" value="1"/>
</dbReference>
<sequence>MQAFIRNNRGFLIFLMLFGLFRTAVADWNPIPSGSMRPTLLEGDVVLVNRLAFNLKFPLTNVVLAHTGDPKRGDIVTFFSPKDDKRLIKRLVAVPGDTVEMRDKILIVNGKPETYAPIGIVSEQVKPNLTLNALRLDESDGQAKHVIQWLRPQQGDARDSFAPMVIPADHYLMLGDNRDNSADSRYFGMVPRELLIGRAVGVIASADITQNWQPRFERFASSLN</sequence>
<evidence type="ECO:0000256" key="3">
    <source>
        <dbReference type="ARBA" id="ARBA00013208"/>
    </source>
</evidence>
<dbReference type="InterPro" id="IPR036286">
    <property type="entry name" value="LexA/Signal_pep-like_sf"/>
</dbReference>
<feature type="active site" evidence="6">
    <location>
        <position position="35"/>
    </location>
</feature>
<evidence type="ECO:0000256" key="2">
    <source>
        <dbReference type="ARBA" id="ARBA00009370"/>
    </source>
</evidence>
<evidence type="ECO:0000313" key="10">
    <source>
        <dbReference type="Proteomes" id="UP000253940"/>
    </source>
</evidence>
<dbReference type="EMBL" id="CP031222">
    <property type="protein sequence ID" value="AXI04641.1"/>
    <property type="molecule type" value="Genomic_DNA"/>
</dbReference>
<dbReference type="SUPFAM" id="SSF51306">
    <property type="entry name" value="LexA/Signal peptidase"/>
    <property type="match status" value="1"/>
</dbReference>
<dbReference type="Pfam" id="PF10502">
    <property type="entry name" value="Peptidase_S26"/>
    <property type="match status" value="1"/>
</dbReference>
<evidence type="ECO:0000256" key="7">
    <source>
        <dbReference type="RuleBase" id="RU362042"/>
    </source>
</evidence>
<accession>A0A345PBI2</accession>
<evidence type="ECO:0000256" key="5">
    <source>
        <dbReference type="ARBA" id="ARBA00022801"/>
    </source>
</evidence>
<dbReference type="EC" id="3.4.21.89" evidence="3 7"/>
<dbReference type="InterPro" id="IPR019757">
    <property type="entry name" value="Pept_S26A_signal_pept_1_Lys-AS"/>
</dbReference>
<dbReference type="InterPro" id="IPR019758">
    <property type="entry name" value="Pept_S26A_signal_pept_1_CS"/>
</dbReference>
<gene>
    <name evidence="9" type="primary">lepB</name>
    <name evidence="9" type="ORF">HYN46_09805</name>
</gene>
<keyword evidence="7" id="KW-0645">Protease</keyword>
<protein>
    <recommendedName>
        <fullName evidence="4 7">Signal peptidase I</fullName>
        <ecNumber evidence="3 7">3.4.21.89</ecNumber>
    </recommendedName>
</protein>
<dbReference type="InterPro" id="IPR000223">
    <property type="entry name" value="Pept_S26A_signal_pept_1"/>
</dbReference>
<feature type="domain" description="Peptidase S26" evidence="8">
    <location>
        <begin position="11"/>
        <end position="201"/>
    </location>
</feature>
<feature type="active site" evidence="6">
    <location>
        <position position="89"/>
    </location>
</feature>
<dbReference type="PRINTS" id="PR00727">
    <property type="entry name" value="LEADERPTASE"/>
</dbReference>
<evidence type="ECO:0000256" key="1">
    <source>
        <dbReference type="ARBA" id="ARBA00000677"/>
    </source>
</evidence>
<dbReference type="PROSITE" id="PS00760">
    <property type="entry name" value="SPASE_I_2"/>
    <property type="match status" value="1"/>
</dbReference>
<proteinExistence type="inferred from homology"/>
<organism evidence="9 10">
    <name type="scientific">Aquirhabdus parva</name>
    <dbReference type="NCBI Taxonomy" id="2283318"/>
    <lineage>
        <taxon>Bacteria</taxon>
        <taxon>Pseudomonadati</taxon>
        <taxon>Pseudomonadota</taxon>
        <taxon>Gammaproteobacteria</taxon>
        <taxon>Moraxellales</taxon>
        <taxon>Moraxellaceae</taxon>
        <taxon>Aquirhabdus</taxon>
    </lineage>
</organism>
<comment type="catalytic activity">
    <reaction evidence="1 7">
        <text>Cleavage of hydrophobic, N-terminal signal or leader sequences from secreted and periplasmic proteins.</text>
        <dbReference type="EC" id="3.4.21.89"/>
    </reaction>
</comment>
<dbReference type="GO" id="GO:0004252">
    <property type="term" value="F:serine-type endopeptidase activity"/>
    <property type="evidence" value="ECO:0007669"/>
    <property type="project" value="InterPro"/>
</dbReference>